<dbReference type="PANTHER" id="PTHR21084:SF1">
    <property type="entry name" value="DENSE INCISORS"/>
    <property type="match status" value="1"/>
</dbReference>
<feature type="compositionally biased region" description="Polar residues" evidence="1">
    <location>
        <begin position="100"/>
        <end position="113"/>
    </location>
</feature>
<dbReference type="InterPro" id="IPR026698">
    <property type="entry name" value="UPF_C3orf38"/>
</dbReference>
<organism evidence="2 3">
    <name type="scientific">Aplysia californica</name>
    <name type="common">California sea hare</name>
    <dbReference type="NCBI Taxonomy" id="6500"/>
    <lineage>
        <taxon>Eukaryota</taxon>
        <taxon>Metazoa</taxon>
        <taxon>Spiralia</taxon>
        <taxon>Lophotrochozoa</taxon>
        <taxon>Mollusca</taxon>
        <taxon>Gastropoda</taxon>
        <taxon>Heterobranchia</taxon>
        <taxon>Euthyneura</taxon>
        <taxon>Tectipleura</taxon>
        <taxon>Aplysiida</taxon>
        <taxon>Aplysioidea</taxon>
        <taxon>Aplysiidae</taxon>
        <taxon>Aplysia</taxon>
    </lineage>
</organism>
<dbReference type="PANTHER" id="PTHR21084">
    <property type="entry name" value="DENSE INCISORS"/>
    <property type="match status" value="1"/>
</dbReference>
<gene>
    <name evidence="3" type="primary">LOC101851396</name>
</gene>
<evidence type="ECO:0000256" key="1">
    <source>
        <dbReference type="SAM" id="MobiDB-lite"/>
    </source>
</evidence>
<dbReference type="Proteomes" id="UP000694888">
    <property type="component" value="Unplaced"/>
</dbReference>
<feature type="compositionally biased region" description="Polar residues" evidence="1">
    <location>
        <begin position="121"/>
        <end position="136"/>
    </location>
</feature>
<sequence>MLTDTEKAHCKEILQLLDSKDLFSLLETATNRTIHAGTCAEAIEAIVAFTDSAEIFLKRKKINKDLLLRYTHRKKLPFSSSWSKEQVISNLLSHWEKEAASNNKKNSPVTSRCSRPEKSGYQATKSSARPSNDSHQKATFSVVLSVSSASSNIHSNIRQADSESPQRSCLIVPKTLVQNHIVNVNVNYISPSNGSGAATAAAHDGECATAVKFVTWFYNMLNSLNPSFHLVPQDFGPQHFWDNAELHLHMARFATSQTEDHAGCESVAKRLAAFTNTDMLLFHPNLSGDGVQIKSDPHGLKLILACGSLHRSNSCIGIFVQSFGIVKDPRLPDAWKVKVSYLKMQEGSMQNLPKLQDTEDCAAIEGLTVKALEGAL</sequence>
<accession>A0ABM0JIN7</accession>
<evidence type="ECO:0000313" key="2">
    <source>
        <dbReference type="Proteomes" id="UP000694888"/>
    </source>
</evidence>
<dbReference type="RefSeq" id="XP_005094524.1">
    <property type="nucleotide sequence ID" value="XM_005094467.3"/>
</dbReference>
<dbReference type="GeneID" id="101851396"/>
<proteinExistence type="predicted"/>
<name>A0ABM0JIN7_APLCA</name>
<reference evidence="3" key="1">
    <citation type="submission" date="2025-08" db="UniProtKB">
        <authorList>
            <consortium name="RefSeq"/>
        </authorList>
    </citation>
    <scope>IDENTIFICATION</scope>
</reference>
<protein>
    <submittedName>
        <fullName evidence="3">Uncharacterized protein C3orf38 homolog</fullName>
    </submittedName>
</protein>
<evidence type="ECO:0000313" key="3">
    <source>
        <dbReference type="RefSeq" id="XP_005094524.1"/>
    </source>
</evidence>
<keyword evidence="2" id="KW-1185">Reference proteome</keyword>
<feature type="region of interest" description="Disordered" evidence="1">
    <location>
        <begin position="99"/>
        <end position="136"/>
    </location>
</feature>
<dbReference type="Pfam" id="PF15008">
    <property type="entry name" value="DUF4518"/>
    <property type="match status" value="1"/>
</dbReference>